<dbReference type="GO" id="GO:0003755">
    <property type="term" value="F:peptidyl-prolyl cis-trans isomerase activity"/>
    <property type="evidence" value="ECO:0007669"/>
    <property type="project" value="UniProtKB-EC"/>
</dbReference>
<dbReference type="PANTHER" id="PTHR47245:SF1">
    <property type="entry name" value="FOLDASE PROTEIN PRSA"/>
    <property type="match status" value="1"/>
</dbReference>
<keyword evidence="5" id="KW-0564">Palmitate</keyword>
<keyword evidence="5" id="KW-0449">Lipoprotein</keyword>
<comment type="caution">
    <text evidence="7">The sequence shown here is derived from an EMBL/GenBank/DDBJ whole genome shotgun (WGS) entry which is preliminary data.</text>
</comment>
<dbReference type="HAMAP" id="MF_01145">
    <property type="entry name" value="Foldase_PrsA"/>
    <property type="match status" value="1"/>
</dbReference>
<evidence type="ECO:0000256" key="4">
    <source>
        <dbReference type="ARBA" id="ARBA00023235"/>
    </source>
</evidence>
<protein>
    <recommendedName>
        <fullName evidence="5">Foldase protein PrsA</fullName>
        <ecNumber evidence="5">5.2.1.8</ecNumber>
    </recommendedName>
</protein>
<dbReference type="Pfam" id="PF13624">
    <property type="entry name" value="SurA_N_3"/>
    <property type="match status" value="1"/>
</dbReference>
<keyword evidence="5" id="KW-0472">Membrane</keyword>
<sequence>MLRLNNKRFIIVTVLLTILTLAISGCSKKEEGIVAKVNGERITDEEFDTDFQVFKKLYERQFGEEALSQVGEDGKTLGETLKENIVEKLIVEKLVGKEAVNMNIKITDEELKETLDEYINGMGGKEKFDEFLKNNELTEEFFKDNLRKELLIEKHKETFLNETTISDKEGKDYFEKNKDHLVVVKASHILVKTEEEGKKILDRLKAGEDFASIAAKESIDSASAVQGGDLGYFTKGSMIKEFGDVAFSLKKGETSDLVKTEVGYHIIYLEDKKDTYEELKDDVISIMKEEKYFNKIQELRDKADVKIYLDTKDTKDTKKK</sequence>
<gene>
    <name evidence="5" type="primary">prsA</name>
    <name evidence="7" type="ORF">KQI42_14790</name>
</gene>
<reference evidence="7 8" key="1">
    <citation type="submission" date="2021-06" db="EMBL/GenBank/DDBJ databases">
        <authorList>
            <person name="Sun Q."/>
            <person name="Li D."/>
        </authorList>
    </citation>
    <scope>NUCLEOTIDE SEQUENCE [LARGE SCALE GENOMIC DNA]</scope>
    <source>
        <strain evidence="7 8">MSJ-40</strain>
    </source>
</reference>
<comment type="subcellular location">
    <subcellularLocation>
        <location evidence="5">Cell membrane</location>
        <topology evidence="5">Lipid-anchor</topology>
    </subcellularLocation>
</comment>
<keyword evidence="5" id="KW-1003">Cell membrane</keyword>
<dbReference type="PROSITE" id="PS50198">
    <property type="entry name" value="PPIC_PPIASE_2"/>
    <property type="match status" value="1"/>
</dbReference>
<keyword evidence="2 5" id="KW-0732">Signal</keyword>
<comment type="similarity">
    <text evidence="5">Belongs to the PrsA family.</text>
</comment>
<proteinExistence type="inferred from homology"/>
<evidence type="ECO:0000256" key="1">
    <source>
        <dbReference type="ARBA" id="ARBA00000971"/>
    </source>
</evidence>
<evidence type="ECO:0000256" key="2">
    <source>
        <dbReference type="ARBA" id="ARBA00022729"/>
    </source>
</evidence>
<dbReference type="PANTHER" id="PTHR47245">
    <property type="entry name" value="PEPTIDYLPROLYL ISOMERASE"/>
    <property type="match status" value="1"/>
</dbReference>
<dbReference type="RefSeq" id="WP_216520994.1">
    <property type="nucleotide sequence ID" value="NZ_JAHLPM010000013.1"/>
</dbReference>
<dbReference type="Pfam" id="PF13616">
    <property type="entry name" value="Rotamase_3"/>
    <property type="match status" value="1"/>
</dbReference>
<comment type="function">
    <text evidence="5">Plays a major role in protein secretion by helping the post-translocational extracellular folding of several secreted proteins.</text>
</comment>
<keyword evidence="4 5" id="KW-0413">Isomerase</keyword>
<dbReference type="InterPro" id="IPR000297">
    <property type="entry name" value="PPIase_PpiC"/>
</dbReference>
<evidence type="ECO:0000256" key="5">
    <source>
        <dbReference type="HAMAP-Rule" id="MF_01145"/>
    </source>
</evidence>
<dbReference type="EC" id="5.2.1.8" evidence="5"/>
<evidence type="ECO:0000259" key="6">
    <source>
        <dbReference type="PROSITE" id="PS50198"/>
    </source>
</evidence>
<dbReference type="EMBL" id="JAHLPM010000013">
    <property type="protein sequence ID" value="MBU5439288.1"/>
    <property type="molecule type" value="Genomic_DNA"/>
</dbReference>
<accession>A0ABS6E8N4</accession>
<dbReference type="InterPro" id="IPR023059">
    <property type="entry name" value="Foldase_PrsA"/>
</dbReference>
<dbReference type="PROSITE" id="PS51257">
    <property type="entry name" value="PROKAR_LIPOPROTEIN"/>
    <property type="match status" value="1"/>
</dbReference>
<keyword evidence="3 5" id="KW-0697">Rotamase</keyword>
<dbReference type="Proteomes" id="UP000749471">
    <property type="component" value="Unassembled WGS sequence"/>
</dbReference>
<dbReference type="InterPro" id="IPR050245">
    <property type="entry name" value="PrsA_foldase"/>
</dbReference>
<organism evidence="7 8">
    <name type="scientific">Tissierella simiarum</name>
    <dbReference type="NCBI Taxonomy" id="2841534"/>
    <lineage>
        <taxon>Bacteria</taxon>
        <taxon>Bacillati</taxon>
        <taxon>Bacillota</taxon>
        <taxon>Tissierellia</taxon>
        <taxon>Tissierellales</taxon>
        <taxon>Tissierellaceae</taxon>
        <taxon>Tissierella</taxon>
    </lineage>
</organism>
<evidence type="ECO:0000313" key="7">
    <source>
        <dbReference type="EMBL" id="MBU5439288.1"/>
    </source>
</evidence>
<keyword evidence="8" id="KW-1185">Reference proteome</keyword>
<feature type="domain" description="PpiC" evidence="6">
    <location>
        <begin position="184"/>
        <end position="271"/>
    </location>
</feature>
<comment type="catalytic activity">
    <reaction evidence="1 5">
        <text>[protein]-peptidylproline (omega=180) = [protein]-peptidylproline (omega=0)</text>
        <dbReference type="Rhea" id="RHEA:16237"/>
        <dbReference type="Rhea" id="RHEA-COMP:10747"/>
        <dbReference type="Rhea" id="RHEA-COMP:10748"/>
        <dbReference type="ChEBI" id="CHEBI:83833"/>
        <dbReference type="ChEBI" id="CHEBI:83834"/>
        <dbReference type="EC" id="5.2.1.8"/>
    </reaction>
</comment>
<evidence type="ECO:0000313" key="8">
    <source>
        <dbReference type="Proteomes" id="UP000749471"/>
    </source>
</evidence>
<evidence type="ECO:0000256" key="3">
    <source>
        <dbReference type="ARBA" id="ARBA00023110"/>
    </source>
</evidence>
<name>A0ABS6E8N4_9FIRM</name>